<keyword evidence="3" id="KW-1185">Reference proteome</keyword>
<organism evidence="2 3">
    <name type="scientific">Streptomyces axinellae</name>
    <dbReference type="NCBI Taxonomy" id="552788"/>
    <lineage>
        <taxon>Bacteria</taxon>
        <taxon>Bacillati</taxon>
        <taxon>Actinomycetota</taxon>
        <taxon>Actinomycetes</taxon>
        <taxon>Kitasatosporales</taxon>
        <taxon>Streptomycetaceae</taxon>
        <taxon>Streptomyces</taxon>
    </lineage>
</organism>
<accession>A0ABP6CMZ1</accession>
<feature type="compositionally biased region" description="Basic and acidic residues" evidence="1">
    <location>
        <begin position="108"/>
        <end position="122"/>
    </location>
</feature>
<protein>
    <submittedName>
        <fullName evidence="2">Uncharacterized protein</fullName>
    </submittedName>
</protein>
<evidence type="ECO:0000313" key="3">
    <source>
        <dbReference type="Proteomes" id="UP001501447"/>
    </source>
</evidence>
<evidence type="ECO:0000256" key="1">
    <source>
        <dbReference type="SAM" id="MobiDB-lite"/>
    </source>
</evidence>
<name>A0ABP6CMZ1_9ACTN</name>
<feature type="region of interest" description="Disordered" evidence="1">
    <location>
        <begin position="1"/>
        <end position="41"/>
    </location>
</feature>
<dbReference type="EMBL" id="BAAARJ010000010">
    <property type="protein sequence ID" value="GAA2618335.1"/>
    <property type="molecule type" value="Genomic_DNA"/>
</dbReference>
<comment type="caution">
    <text evidence="2">The sequence shown here is derived from an EMBL/GenBank/DDBJ whole genome shotgun (WGS) entry which is preliminary data.</text>
</comment>
<dbReference type="Proteomes" id="UP001501447">
    <property type="component" value="Unassembled WGS sequence"/>
</dbReference>
<gene>
    <name evidence="2" type="ORF">GCM10009863_35410</name>
</gene>
<feature type="compositionally biased region" description="Gly residues" evidence="1">
    <location>
        <begin position="1"/>
        <end position="15"/>
    </location>
</feature>
<reference evidence="3" key="1">
    <citation type="journal article" date="2019" name="Int. J. Syst. Evol. Microbiol.">
        <title>The Global Catalogue of Microorganisms (GCM) 10K type strain sequencing project: providing services to taxonomists for standard genome sequencing and annotation.</title>
        <authorList>
            <consortium name="The Broad Institute Genomics Platform"/>
            <consortium name="The Broad Institute Genome Sequencing Center for Infectious Disease"/>
            <person name="Wu L."/>
            <person name="Ma J."/>
        </authorList>
    </citation>
    <scope>NUCLEOTIDE SEQUENCE [LARGE SCALE GENOMIC DNA]</scope>
    <source>
        <strain evidence="3">JCM 16373</strain>
    </source>
</reference>
<evidence type="ECO:0000313" key="2">
    <source>
        <dbReference type="EMBL" id="GAA2618335.1"/>
    </source>
</evidence>
<proteinExistence type="predicted"/>
<sequence length="128" mass="11923">MAGGEGAAGDEGGASGELSAPCPAEEGGVGDVDAGVDEGGGQAFGEVFEEVGGLGAGGGAGVEAVDLVDEDELDARGGVGVADGVGDLGLGHAGGHGDAEVAGEFGDEGFRGGAGRDQDVRHGCRGVG</sequence>
<feature type="region of interest" description="Disordered" evidence="1">
    <location>
        <begin position="104"/>
        <end position="128"/>
    </location>
</feature>